<dbReference type="PANTHER" id="PTHR46601">
    <property type="entry name" value="ULP_PROTEASE DOMAIN-CONTAINING PROTEIN"/>
    <property type="match status" value="1"/>
</dbReference>
<sequence length="146" mass="16455">MKNEKPFQKQKVNFALFDKFANQLGCKHAIWSYFEAAHGKNAADGTRGVLKRTLDLHVGYTKDVPVALSAFKLLQEETTVSLYYISDRDIKIIKELNPVQNLCPLIGTMNVHHIITTEEPGIVKHRHVSCFCGETRGTCSSFDTKT</sequence>
<accession>A0A8S1AKB5</accession>
<dbReference type="EMBL" id="CADEBD010000326">
    <property type="protein sequence ID" value="CAB3245463.1"/>
    <property type="molecule type" value="Genomic_DNA"/>
</dbReference>
<organism evidence="1 2">
    <name type="scientific">Arctia plantaginis</name>
    <name type="common">Wood tiger moth</name>
    <name type="synonym">Phalaena plantaginis</name>
    <dbReference type="NCBI Taxonomy" id="874455"/>
    <lineage>
        <taxon>Eukaryota</taxon>
        <taxon>Metazoa</taxon>
        <taxon>Ecdysozoa</taxon>
        <taxon>Arthropoda</taxon>
        <taxon>Hexapoda</taxon>
        <taxon>Insecta</taxon>
        <taxon>Pterygota</taxon>
        <taxon>Neoptera</taxon>
        <taxon>Endopterygota</taxon>
        <taxon>Lepidoptera</taxon>
        <taxon>Glossata</taxon>
        <taxon>Ditrysia</taxon>
        <taxon>Noctuoidea</taxon>
        <taxon>Erebidae</taxon>
        <taxon>Arctiinae</taxon>
        <taxon>Arctia</taxon>
    </lineage>
</organism>
<gene>
    <name evidence="1" type="ORF">APLA_LOCUS11070</name>
</gene>
<dbReference type="Proteomes" id="UP000494256">
    <property type="component" value="Unassembled WGS sequence"/>
</dbReference>
<dbReference type="OrthoDB" id="8006889at2759"/>
<comment type="caution">
    <text evidence="1">The sequence shown here is derived from an EMBL/GenBank/DDBJ whole genome shotgun (WGS) entry which is preliminary data.</text>
</comment>
<evidence type="ECO:0000313" key="2">
    <source>
        <dbReference type="Proteomes" id="UP000494256"/>
    </source>
</evidence>
<dbReference type="AlphaFoldDB" id="A0A8S1AKB5"/>
<dbReference type="PANTHER" id="PTHR46601:SF1">
    <property type="entry name" value="ADF-H DOMAIN-CONTAINING PROTEIN"/>
    <property type="match status" value="1"/>
</dbReference>
<proteinExistence type="predicted"/>
<reference evidence="1 2" key="1">
    <citation type="submission" date="2020-04" db="EMBL/GenBank/DDBJ databases">
        <authorList>
            <person name="Wallbank WR R."/>
            <person name="Pardo Diaz C."/>
            <person name="Kozak K."/>
            <person name="Martin S."/>
            <person name="Jiggins C."/>
            <person name="Moest M."/>
            <person name="Warren A I."/>
            <person name="Byers J.R.P. K."/>
            <person name="Montejo-Kovacevich G."/>
            <person name="Yen C E."/>
        </authorList>
    </citation>
    <scope>NUCLEOTIDE SEQUENCE [LARGE SCALE GENOMIC DNA]</scope>
</reference>
<protein>
    <submittedName>
        <fullName evidence="1">Uncharacterized protein</fullName>
    </submittedName>
</protein>
<name>A0A8S1AKB5_ARCPL</name>
<evidence type="ECO:0000313" key="1">
    <source>
        <dbReference type="EMBL" id="CAB3245463.1"/>
    </source>
</evidence>